<protein>
    <submittedName>
        <fullName evidence="1">Uncharacterized protein</fullName>
    </submittedName>
</protein>
<keyword evidence="2" id="KW-1185">Reference proteome</keyword>
<sequence length="54" mass="5623">MVVLWLLLIYRPGGHYTIYDPPKPACKPGQTIDCVGGKADVLLLPATPASASGG</sequence>
<evidence type="ECO:0000313" key="2">
    <source>
        <dbReference type="Proteomes" id="UP001500279"/>
    </source>
</evidence>
<proteinExistence type="predicted"/>
<comment type="caution">
    <text evidence="1">The sequence shown here is derived from an EMBL/GenBank/DDBJ whole genome shotgun (WGS) entry which is preliminary data.</text>
</comment>
<evidence type="ECO:0000313" key="1">
    <source>
        <dbReference type="EMBL" id="GAA0757787.1"/>
    </source>
</evidence>
<dbReference type="EMBL" id="BAAAEW010000025">
    <property type="protein sequence ID" value="GAA0757787.1"/>
    <property type="molecule type" value="Genomic_DNA"/>
</dbReference>
<accession>A0ABN1K7Y5</accession>
<gene>
    <name evidence="1" type="ORF">GCM10009107_37610</name>
</gene>
<name>A0ABN1K7Y5_9BURK</name>
<organism evidence="1 2">
    <name type="scientific">Ideonella azotifigens</name>
    <dbReference type="NCBI Taxonomy" id="513160"/>
    <lineage>
        <taxon>Bacteria</taxon>
        <taxon>Pseudomonadati</taxon>
        <taxon>Pseudomonadota</taxon>
        <taxon>Betaproteobacteria</taxon>
        <taxon>Burkholderiales</taxon>
        <taxon>Sphaerotilaceae</taxon>
        <taxon>Ideonella</taxon>
    </lineage>
</organism>
<dbReference type="Proteomes" id="UP001500279">
    <property type="component" value="Unassembled WGS sequence"/>
</dbReference>
<reference evidence="1 2" key="1">
    <citation type="journal article" date="2019" name="Int. J. Syst. Evol. Microbiol.">
        <title>The Global Catalogue of Microorganisms (GCM) 10K type strain sequencing project: providing services to taxonomists for standard genome sequencing and annotation.</title>
        <authorList>
            <consortium name="The Broad Institute Genomics Platform"/>
            <consortium name="The Broad Institute Genome Sequencing Center for Infectious Disease"/>
            <person name="Wu L."/>
            <person name="Ma J."/>
        </authorList>
    </citation>
    <scope>NUCLEOTIDE SEQUENCE [LARGE SCALE GENOMIC DNA]</scope>
    <source>
        <strain evidence="1 2">JCM 15503</strain>
    </source>
</reference>